<accession>A0A811UH37</accession>
<evidence type="ECO:0000313" key="1">
    <source>
        <dbReference type="EMBL" id="CAD6997167.1"/>
    </source>
</evidence>
<comment type="caution">
    <text evidence="1">The sequence shown here is derived from an EMBL/GenBank/DDBJ whole genome shotgun (WGS) entry which is preliminary data.</text>
</comment>
<evidence type="ECO:0000313" key="2">
    <source>
        <dbReference type="Proteomes" id="UP000606786"/>
    </source>
</evidence>
<dbReference type="Proteomes" id="UP000606786">
    <property type="component" value="Unassembled WGS sequence"/>
</dbReference>
<dbReference type="EMBL" id="CAJHJT010000012">
    <property type="protein sequence ID" value="CAD6997167.1"/>
    <property type="molecule type" value="Genomic_DNA"/>
</dbReference>
<gene>
    <name evidence="1" type="ORF">CCAP1982_LOCUS5810</name>
</gene>
<organism evidence="1 2">
    <name type="scientific">Ceratitis capitata</name>
    <name type="common">Mediterranean fruit fly</name>
    <name type="synonym">Tephritis capitata</name>
    <dbReference type="NCBI Taxonomy" id="7213"/>
    <lineage>
        <taxon>Eukaryota</taxon>
        <taxon>Metazoa</taxon>
        <taxon>Ecdysozoa</taxon>
        <taxon>Arthropoda</taxon>
        <taxon>Hexapoda</taxon>
        <taxon>Insecta</taxon>
        <taxon>Pterygota</taxon>
        <taxon>Neoptera</taxon>
        <taxon>Endopterygota</taxon>
        <taxon>Diptera</taxon>
        <taxon>Brachycera</taxon>
        <taxon>Muscomorpha</taxon>
        <taxon>Tephritoidea</taxon>
        <taxon>Tephritidae</taxon>
        <taxon>Ceratitis</taxon>
        <taxon>Ceratitis</taxon>
    </lineage>
</organism>
<dbReference type="AlphaFoldDB" id="A0A811UH37"/>
<name>A0A811UH37_CERCA</name>
<sequence length="195" mass="21184">MCCRQGTLSSVLLKTNISSAQDGGEKSHKLMSSIWEAENGLSKAQIHERTHTHAQPTSNSFNCLADIFRHAAVLPYGLSVGSQQSTVDTTLALKCASSSPTCANIRTHKHNHSKAQTRQHMKACCQQTGECIHTATNTHLCEVVQVGKSKAEQQGAQRRKEVNTGEAKVRAGSKLYAMIVARDIQFVCAHDNALT</sequence>
<protein>
    <submittedName>
        <fullName evidence="1">(Mediterranean fruit fly) hypothetical protein</fullName>
    </submittedName>
</protein>
<reference evidence="1" key="1">
    <citation type="submission" date="2020-11" db="EMBL/GenBank/DDBJ databases">
        <authorList>
            <person name="Whitehead M."/>
        </authorList>
    </citation>
    <scope>NUCLEOTIDE SEQUENCE</scope>
    <source>
        <strain evidence="1">EGII</strain>
    </source>
</reference>
<proteinExistence type="predicted"/>
<keyword evidence="2" id="KW-1185">Reference proteome</keyword>